<dbReference type="InterPro" id="IPR043502">
    <property type="entry name" value="DNA/RNA_pol_sf"/>
</dbReference>
<reference evidence="2" key="1">
    <citation type="submission" date="2023-02" db="EMBL/GenBank/DDBJ databases">
        <title>Genome of toxic invasive species Heracleum sosnowskyi carries increased number of genes despite the absence of recent whole-genome duplications.</title>
        <authorList>
            <person name="Schelkunov M."/>
            <person name="Shtratnikova V."/>
            <person name="Makarenko M."/>
            <person name="Klepikova A."/>
            <person name="Omelchenko D."/>
            <person name="Novikova G."/>
            <person name="Obukhova E."/>
            <person name="Bogdanov V."/>
            <person name="Penin A."/>
            <person name="Logacheva M."/>
        </authorList>
    </citation>
    <scope>NUCLEOTIDE SEQUENCE</scope>
    <source>
        <strain evidence="2">Hsosn_3</strain>
        <tissue evidence="2">Leaf</tissue>
    </source>
</reference>
<dbReference type="InterPro" id="IPR013103">
    <property type="entry name" value="RVT_2"/>
</dbReference>
<evidence type="ECO:0000259" key="1">
    <source>
        <dbReference type="Pfam" id="PF07727"/>
    </source>
</evidence>
<feature type="domain" description="Reverse transcriptase Ty1/copia-type" evidence="1">
    <location>
        <begin position="16"/>
        <end position="126"/>
    </location>
</feature>
<evidence type="ECO:0000313" key="3">
    <source>
        <dbReference type="Proteomes" id="UP001237642"/>
    </source>
</evidence>
<accession>A0AAD8N0F9</accession>
<dbReference type="EMBL" id="JAUIZM010000004">
    <property type="protein sequence ID" value="KAK1390318.1"/>
    <property type="molecule type" value="Genomic_DNA"/>
</dbReference>
<dbReference type="SUPFAM" id="SSF56672">
    <property type="entry name" value="DNA/RNA polymerases"/>
    <property type="match status" value="1"/>
</dbReference>
<gene>
    <name evidence="2" type="ORF">POM88_018496</name>
</gene>
<dbReference type="Pfam" id="PF07727">
    <property type="entry name" value="RVT_2"/>
    <property type="match status" value="1"/>
</dbReference>
<proteinExistence type="predicted"/>
<dbReference type="AlphaFoldDB" id="A0AAD8N0F9"/>
<comment type="caution">
    <text evidence="2">The sequence shown here is derived from an EMBL/GenBank/DDBJ whole genome shotgun (WGS) entry which is preliminary data.</text>
</comment>
<evidence type="ECO:0000313" key="2">
    <source>
        <dbReference type="EMBL" id="KAK1390318.1"/>
    </source>
</evidence>
<dbReference type="Proteomes" id="UP001237642">
    <property type="component" value="Unassembled WGS sequence"/>
</dbReference>
<sequence>MPVPPGVTIPATFIGSRPVCKLIKCLYGLRQAPREWFTKFSKVLLQYGFTQSKADSSLFVLHTSQTFTALLVYVDDIILTGSSDTAIVDVKSCLQSHFKLKDLGHLHYFLGIEIARSSEGIYIHQRKDTTFSY</sequence>
<keyword evidence="3" id="KW-1185">Reference proteome</keyword>
<protein>
    <submittedName>
        <fullName evidence="2">Chromodomain-helicase-DNA-binding protein 1-like</fullName>
    </submittedName>
</protein>
<name>A0AAD8N0F9_9APIA</name>
<organism evidence="2 3">
    <name type="scientific">Heracleum sosnowskyi</name>
    <dbReference type="NCBI Taxonomy" id="360622"/>
    <lineage>
        <taxon>Eukaryota</taxon>
        <taxon>Viridiplantae</taxon>
        <taxon>Streptophyta</taxon>
        <taxon>Embryophyta</taxon>
        <taxon>Tracheophyta</taxon>
        <taxon>Spermatophyta</taxon>
        <taxon>Magnoliopsida</taxon>
        <taxon>eudicotyledons</taxon>
        <taxon>Gunneridae</taxon>
        <taxon>Pentapetalae</taxon>
        <taxon>asterids</taxon>
        <taxon>campanulids</taxon>
        <taxon>Apiales</taxon>
        <taxon>Apiaceae</taxon>
        <taxon>Apioideae</taxon>
        <taxon>apioid superclade</taxon>
        <taxon>Tordylieae</taxon>
        <taxon>Tordyliinae</taxon>
        <taxon>Heracleum</taxon>
    </lineage>
</organism>
<reference evidence="2" key="2">
    <citation type="submission" date="2023-05" db="EMBL/GenBank/DDBJ databases">
        <authorList>
            <person name="Schelkunov M.I."/>
        </authorList>
    </citation>
    <scope>NUCLEOTIDE SEQUENCE</scope>
    <source>
        <strain evidence="2">Hsosn_3</strain>
        <tissue evidence="2">Leaf</tissue>
    </source>
</reference>